<dbReference type="InterPro" id="IPR050807">
    <property type="entry name" value="TransReg_Diox_bact_type"/>
</dbReference>
<name>A0A5M6I641_9PROT</name>
<dbReference type="CDD" id="cd00093">
    <property type="entry name" value="HTH_XRE"/>
    <property type="match status" value="1"/>
</dbReference>
<gene>
    <name evidence="3" type="ORF">F1188_19435</name>
</gene>
<dbReference type="PANTHER" id="PTHR46797">
    <property type="entry name" value="HTH-TYPE TRANSCRIPTIONAL REGULATOR"/>
    <property type="match status" value="1"/>
</dbReference>
<dbReference type="Gene3D" id="1.10.260.40">
    <property type="entry name" value="lambda repressor-like DNA-binding domains"/>
    <property type="match status" value="1"/>
</dbReference>
<dbReference type="GO" id="GO:0005829">
    <property type="term" value="C:cytosol"/>
    <property type="evidence" value="ECO:0007669"/>
    <property type="project" value="TreeGrafter"/>
</dbReference>
<accession>A0A5M6I641</accession>
<dbReference type="InterPro" id="IPR010982">
    <property type="entry name" value="Lambda_DNA-bd_dom_sf"/>
</dbReference>
<dbReference type="Pfam" id="PF13560">
    <property type="entry name" value="HTH_31"/>
    <property type="match status" value="1"/>
</dbReference>
<organism evidence="3 4">
    <name type="scientific">Roseospira marina</name>
    <dbReference type="NCBI Taxonomy" id="140057"/>
    <lineage>
        <taxon>Bacteria</taxon>
        <taxon>Pseudomonadati</taxon>
        <taxon>Pseudomonadota</taxon>
        <taxon>Alphaproteobacteria</taxon>
        <taxon>Rhodospirillales</taxon>
        <taxon>Rhodospirillaceae</taxon>
        <taxon>Roseospira</taxon>
    </lineage>
</organism>
<keyword evidence="1" id="KW-0238">DNA-binding</keyword>
<evidence type="ECO:0000259" key="2">
    <source>
        <dbReference type="PROSITE" id="PS50943"/>
    </source>
</evidence>
<sequence length="120" mass="12867">MSETAAATVSPTPGDTVTLPRADYKALLERLEDLEDILAASRVDETDAIPLDDYKKIAAGDVSALRYWRERRGLSQAALAEKAGVPQSYISTIEGGKKPGSVSTYKALAEALDLDVDDLI</sequence>
<comment type="caution">
    <text evidence="3">The sequence shown here is derived from an EMBL/GenBank/DDBJ whole genome shotgun (WGS) entry which is preliminary data.</text>
</comment>
<keyword evidence="4" id="KW-1185">Reference proteome</keyword>
<reference evidence="3 4" key="1">
    <citation type="submission" date="2019-09" db="EMBL/GenBank/DDBJ databases">
        <title>Genome sequence of Roseospira marina, one of the more divergent members of the non-sulfur purple photosynthetic bacterial family, the Rhodospirillaceae.</title>
        <authorList>
            <person name="Meyer T."/>
            <person name="Kyndt J."/>
        </authorList>
    </citation>
    <scope>NUCLEOTIDE SEQUENCE [LARGE SCALE GENOMIC DNA]</scope>
    <source>
        <strain evidence="3 4">DSM 15113</strain>
    </source>
</reference>
<dbReference type="SUPFAM" id="SSF47413">
    <property type="entry name" value="lambda repressor-like DNA-binding domains"/>
    <property type="match status" value="1"/>
</dbReference>
<evidence type="ECO:0000313" key="4">
    <source>
        <dbReference type="Proteomes" id="UP000324065"/>
    </source>
</evidence>
<dbReference type="AlphaFoldDB" id="A0A5M6I641"/>
<dbReference type="GO" id="GO:0003677">
    <property type="term" value="F:DNA binding"/>
    <property type="evidence" value="ECO:0007669"/>
    <property type="project" value="UniProtKB-KW"/>
</dbReference>
<dbReference type="InterPro" id="IPR001387">
    <property type="entry name" value="Cro/C1-type_HTH"/>
</dbReference>
<protein>
    <submittedName>
        <fullName evidence="3">Helix-turn-helix domain-containing protein</fullName>
    </submittedName>
</protein>
<dbReference type="Proteomes" id="UP000324065">
    <property type="component" value="Unassembled WGS sequence"/>
</dbReference>
<dbReference type="PANTHER" id="PTHR46797:SF1">
    <property type="entry name" value="METHYLPHOSPHONATE SYNTHASE"/>
    <property type="match status" value="1"/>
</dbReference>
<feature type="domain" description="HTH cro/C1-type" evidence="2">
    <location>
        <begin position="65"/>
        <end position="119"/>
    </location>
</feature>
<dbReference type="PROSITE" id="PS50943">
    <property type="entry name" value="HTH_CROC1"/>
    <property type="match status" value="1"/>
</dbReference>
<dbReference type="RefSeq" id="WP_150064115.1">
    <property type="nucleotide sequence ID" value="NZ_JACHII010000032.1"/>
</dbReference>
<evidence type="ECO:0000256" key="1">
    <source>
        <dbReference type="ARBA" id="ARBA00023125"/>
    </source>
</evidence>
<dbReference type="OrthoDB" id="407979at2"/>
<dbReference type="SMART" id="SM00530">
    <property type="entry name" value="HTH_XRE"/>
    <property type="match status" value="1"/>
</dbReference>
<dbReference type="GO" id="GO:0003700">
    <property type="term" value="F:DNA-binding transcription factor activity"/>
    <property type="evidence" value="ECO:0007669"/>
    <property type="project" value="TreeGrafter"/>
</dbReference>
<evidence type="ECO:0000313" key="3">
    <source>
        <dbReference type="EMBL" id="KAA5603716.1"/>
    </source>
</evidence>
<dbReference type="EMBL" id="VWPJ01000033">
    <property type="protein sequence ID" value="KAA5603716.1"/>
    <property type="molecule type" value="Genomic_DNA"/>
</dbReference>
<proteinExistence type="predicted"/>